<sequence length="269" mass="28663">MSFFRTIYCYLLPSKEASNLESREVSDTYAISPSNDPSVVPAAADIADPDEQVQLARDTAALTTESTPDVDIHEVPSTSTVNNHGVAQEFDGQQAFYDTFQATNIVDGELGEAQSLSGGQRFFGLATVRNEVNTPTSGNVGQANANMTTDAPSPSPTTLPIASTSTPRSDANTTNIRAPQTQAVAQRWRGNQEFLGGFISTNIVNGVSGGTAQSIHGKQVYRCPVVSTNLRNANDIISTPGNIGRESAFIQQGPKSAAEMPPPYHHRGY</sequence>
<organism evidence="2 3">
    <name type="scientific">Pholiota conissans</name>
    <dbReference type="NCBI Taxonomy" id="109636"/>
    <lineage>
        <taxon>Eukaryota</taxon>
        <taxon>Fungi</taxon>
        <taxon>Dikarya</taxon>
        <taxon>Basidiomycota</taxon>
        <taxon>Agaricomycotina</taxon>
        <taxon>Agaricomycetes</taxon>
        <taxon>Agaricomycetidae</taxon>
        <taxon>Agaricales</taxon>
        <taxon>Agaricineae</taxon>
        <taxon>Strophariaceae</taxon>
        <taxon>Pholiota</taxon>
    </lineage>
</organism>
<name>A0A9P6D2M0_9AGAR</name>
<evidence type="ECO:0000256" key="1">
    <source>
        <dbReference type="SAM" id="MobiDB-lite"/>
    </source>
</evidence>
<dbReference type="AlphaFoldDB" id="A0A9P6D2M0"/>
<dbReference type="Proteomes" id="UP000807469">
    <property type="component" value="Unassembled WGS sequence"/>
</dbReference>
<accession>A0A9P6D2M0</accession>
<evidence type="ECO:0000313" key="3">
    <source>
        <dbReference type="Proteomes" id="UP000807469"/>
    </source>
</evidence>
<feature type="region of interest" description="Disordered" evidence="1">
    <location>
        <begin position="148"/>
        <end position="173"/>
    </location>
</feature>
<comment type="caution">
    <text evidence="2">The sequence shown here is derived from an EMBL/GenBank/DDBJ whole genome shotgun (WGS) entry which is preliminary data.</text>
</comment>
<proteinExistence type="predicted"/>
<protein>
    <submittedName>
        <fullName evidence="2">Uncharacterized protein</fullName>
    </submittedName>
</protein>
<evidence type="ECO:0000313" key="2">
    <source>
        <dbReference type="EMBL" id="KAF9481240.1"/>
    </source>
</evidence>
<keyword evidence="3" id="KW-1185">Reference proteome</keyword>
<reference evidence="2" key="1">
    <citation type="submission" date="2020-11" db="EMBL/GenBank/DDBJ databases">
        <authorList>
            <consortium name="DOE Joint Genome Institute"/>
            <person name="Ahrendt S."/>
            <person name="Riley R."/>
            <person name="Andreopoulos W."/>
            <person name="Labutti K."/>
            <person name="Pangilinan J."/>
            <person name="Ruiz-Duenas F.J."/>
            <person name="Barrasa J.M."/>
            <person name="Sanchez-Garcia M."/>
            <person name="Camarero S."/>
            <person name="Miyauchi S."/>
            <person name="Serrano A."/>
            <person name="Linde D."/>
            <person name="Babiker R."/>
            <person name="Drula E."/>
            <person name="Ayuso-Fernandez I."/>
            <person name="Pacheco R."/>
            <person name="Padilla G."/>
            <person name="Ferreira P."/>
            <person name="Barriuso J."/>
            <person name="Kellner H."/>
            <person name="Castanera R."/>
            <person name="Alfaro M."/>
            <person name="Ramirez L."/>
            <person name="Pisabarro A.G."/>
            <person name="Kuo A."/>
            <person name="Tritt A."/>
            <person name="Lipzen A."/>
            <person name="He G."/>
            <person name="Yan M."/>
            <person name="Ng V."/>
            <person name="Cullen D."/>
            <person name="Martin F."/>
            <person name="Rosso M.-N."/>
            <person name="Henrissat B."/>
            <person name="Hibbett D."/>
            <person name="Martinez A.T."/>
            <person name="Grigoriev I.V."/>
        </authorList>
    </citation>
    <scope>NUCLEOTIDE SEQUENCE</scope>
    <source>
        <strain evidence="2">CIRM-BRFM 674</strain>
    </source>
</reference>
<dbReference type="EMBL" id="MU155181">
    <property type="protein sequence ID" value="KAF9481240.1"/>
    <property type="molecule type" value="Genomic_DNA"/>
</dbReference>
<gene>
    <name evidence="2" type="ORF">BDN70DRAFT_893481</name>
</gene>